<dbReference type="EMBL" id="CAJVQB010017371">
    <property type="protein sequence ID" value="CAG8783928.1"/>
    <property type="molecule type" value="Genomic_DNA"/>
</dbReference>
<feature type="region of interest" description="Disordered" evidence="1">
    <location>
        <begin position="1"/>
        <end position="24"/>
    </location>
</feature>
<gene>
    <name evidence="2" type="ORF">GMARGA_LOCUS20128</name>
</gene>
<proteinExistence type="predicted"/>
<name>A0ABN7VLP0_GIGMA</name>
<feature type="non-terminal residue" evidence="2">
    <location>
        <position position="390"/>
    </location>
</feature>
<evidence type="ECO:0000256" key="1">
    <source>
        <dbReference type="SAM" id="MobiDB-lite"/>
    </source>
</evidence>
<feature type="compositionally biased region" description="Basic and acidic residues" evidence="1">
    <location>
        <begin position="10"/>
        <end position="24"/>
    </location>
</feature>
<sequence>MNNFSSLKISTEHKFETPSTQKENHRLMHFTTSVGLNGITVDSSAYKYQDDNKNVKFLSGGLSIGKTGFEAKLDVVNLEINSLGLKTNLGVNTSTGVSISNNSIEASIGGLGVKVGKEIGISTSIGGVSIDIGTLISRNAKIISAGRRIKEAMTRNGMNIDMFNKDTLSFIVDLVKPGVLNSKEGALTNTTDLNIKTGKDIDINTPIGDKLSNIEDLFNTITGVACSNESLKANFNTITGVVCSNESLKANVNTIAGVACSNENLRAIITSCDMKVGNETDINTSIGNESRNIRDLVNTITDVLNSNENLDTNITDFGTKVRKEIGANMHIGDVPFNIEDLTNTFTSVVNSNESMMTNIKDCDTKIREEIDVKTPIGDILFNNVRNMING</sequence>
<protein>
    <submittedName>
        <fullName evidence="2">6729_t:CDS:1</fullName>
    </submittedName>
</protein>
<organism evidence="2 3">
    <name type="scientific">Gigaspora margarita</name>
    <dbReference type="NCBI Taxonomy" id="4874"/>
    <lineage>
        <taxon>Eukaryota</taxon>
        <taxon>Fungi</taxon>
        <taxon>Fungi incertae sedis</taxon>
        <taxon>Mucoromycota</taxon>
        <taxon>Glomeromycotina</taxon>
        <taxon>Glomeromycetes</taxon>
        <taxon>Diversisporales</taxon>
        <taxon>Gigasporaceae</taxon>
        <taxon>Gigaspora</taxon>
    </lineage>
</organism>
<dbReference type="Proteomes" id="UP000789901">
    <property type="component" value="Unassembled WGS sequence"/>
</dbReference>
<comment type="caution">
    <text evidence="2">The sequence shown here is derived from an EMBL/GenBank/DDBJ whole genome shotgun (WGS) entry which is preliminary data.</text>
</comment>
<accession>A0ABN7VLP0</accession>
<evidence type="ECO:0000313" key="2">
    <source>
        <dbReference type="EMBL" id="CAG8783928.1"/>
    </source>
</evidence>
<evidence type="ECO:0000313" key="3">
    <source>
        <dbReference type="Proteomes" id="UP000789901"/>
    </source>
</evidence>
<keyword evidence="3" id="KW-1185">Reference proteome</keyword>
<reference evidence="2 3" key="1">
    <citation type="submission" date="2021-06" db="EMBL/GenBank/DDBJ databases">
        <authorList>
            <person name="Kallberg Y."/>
            <person name="Tangrot J."/>
            <person name="Rosling A."/>
        </authorList>
    </citation>
    <scope>NUCLEOTIDE SEQUENCE [LARGE SCALE GENOMIC DNA]</scope>
    <source>
        <strain evidence="2 3">120-4 pot B 10/14</strain>
    </source>
</reference>